<accession>A0A6C0KG46</accession>
<dbReference type="InterPro" id="IPR012340">
    <property type="entry name" value="NA-bd_OB-fold"/>
</dbReference>
<sequence>MAEQQRFKQYYQKYLKSLNNEFEIRFGTKGRTLTKIDYENVIQKLKSLGFSIKDTDNEEYSLKIFNEYIDPKTGNMKISNIRTEIQGLRNIQRYCRTNAILVADSIPSYISFLQKKSVFNENNEPLKPIDFKDFNFRVSLQEEKKLDINDRLIRLLIANWLNTKKTFRFLKRTSLVHSDYELQVDFSIVKSSNVNKRGQLIPSLSFTDSNVLNNSELYEIEIEVFDRIKTAKDTEKNFLDIKKVIKYILSGLQQSNFPIGLTEEDIVLKQYMSMIYGEAAVLKRRILPNDFIGPSAISLEMKNIQKLSDEMKILSETTPNIRNNYTVTDKADGLRKLLIISNIGKIYLIDTNMHVQFTGVKTTNKTTFNSILDGEHIIHNKIHEYINLFACFDVYIYNSNDVRDLPFVLENPNATSNSRLPIVNRIIKDLDIKSITSNASTFKIQRKTFYSGEAIFNNCRVILQKVDDGLFEYYTDGLIFTPMDKGVGAMNQKDKPVNYKKTWNAMFKWKPPEDNTIDFLVSTVKDENKKDVVNYLFQDGLSTQNISQLDQYKTLILRVGFDERKHGYINPCEDIINDKLPSREDVDNQNSYKPMPFYPTQPYDPNANVCKIILDTTASLGDTLMMTEDKSNIFENNMIVEFRYDKEREVGFNWIPIKVRYDKTAEYRRGLKNYGNAYHVAQSVWQTIHNPITQRMITTGRNIPTELGNDEVYYQREGISYTKALRDFHNLYIKRKLILGVSEVENTLIDLSVGKGGDLPKWIAAELSFVFGIDIARDNIENRIDGACARYLNYRKTYKNIPKVLFVNGNSAENIKSGNAIFTEKGKQITKAVFGEGPKDIQKLGKGVFNQYGKAKDGFDIVSCQFSLHYFFENQNTLQNFLRNVSETCKIGGYFIGTSYNGKKIFRLLQNKKQNEAISKFIDNNKIWQITKKYDNDVFKNDNSSLGYSIDVYQKSINKTFTEYLVNYDYLIQLMESYGFVIINDDEAKQLGFPHGIDSFETCFSMMETDVKINPSSKKDMGQSLKLTPEEKFISFLNNYFIFKKLRDVDTKSLQVALGNETLEEIKTENAESESIQNAAISSAPSKRAIKLKKKVKLVIS</sequence>
<protein>
    <recommendedName>
        <fullName evidence="2">mRNA (guanine-N(7))-methyltransferase</fullName>
        <ecNumber evidence="2">2.1.1.56</ecNumber>
    </recommendedName>
</protein>
<evidence type="ECO:0000256" key="8">
    <source>
        <dbReference type="ARBA" id="ARBA00023134"/>
    </source>
</evidence>
<evidence type="ECO:0000256" key="5">
    <source>
        <dbReference type="ARBA" id="ARBA00022691"/>
    </source>
</evidence>
<dbReference type="SUPFAM" id="SSF55154">
    <property type="entry name" value="CYTH-like phosphatases"/>
    <property type="match status" value="1"/>
</dbReference>
<comment type="pathway">
    <text evidence="1">mRNA processing; mRNA capping.</text>
</comment>
<evidence type="ECO:0000256" key="2">
    <source>
        <dbReference type="ARBA" id="ARBA00011926"/>
    </source>
</evidence>
<dbReference type="Gene3D" id="3.30.470.30">
    <property type="entry name" value="DNA ligase/mRNA capping enzyme"/>
    <property type="match status" value="1"/>
</dbReference>
<evidence type="ECO:0000313" key="10">
    <source>
        <dbReference type="EMBL" id="QHU16313.1"/>
    </source>
</evidence>
<dbReference type="AlphaFoldDB" id="A0A6C0KG46"/>
<dbReference type="GO" id="GO:0004484">
    <property type="term" value="F:mRNA guanylyltransferase activity"/>
    <property type="evidence" value="ECO:0007669"/>
    <property type="project" value="InterPro"/>
</dbReference>
<dbReference type="EC" id="2.1.1.56" evidence="2"/>
<dbReference type="InterPro" id="IPR001339">
    <property type="entry name" value="mRNA_cap_enzyme_adenylation"/>
</dbReference>
<evidence type="ECO:0000256" key="6">
    <source>
        <dbReference type="ARBA" id="ARBA00022741"/>
    </source>
</evidence>
<dbReference type="Gene3D" id="2.40.50.140">
    <property type="entry name" value="Nucleic acid-binding proteins"/>
    <property type="match status" value="1"/>
</dbReference>
<dbReference type="SUPFAM" id="SSF56091">
    <property type="entry name" value="DNA ligase/mRNA capping enzyme, catalytic domain"/>
    <property type="match status" value="1"/>
</dbReference>
<dbReference type="PANTHER" id="PTHR12189:SF2">
    <property type="entry name" value="MRNA CAP GUANINE-N7 METHYLTRANSFERASE"/>
    <property type="match status" value="1"/>
</dbReference>
<reference evidence="10" key="1">
    <citation type="journal article" date="2020" name="Nature">
        <title>Giant virus diversity and host interactions through global metagenomics.</title>
        <authorList>
            <person name="Schulz F."/>
            <person name="Roux S."/>
            <person name="Paez-Espino D."/>
            <person name="Jungbluth S."/>
            <person name="Walsh D.A."/>
            <person name="Denef V.J."/>
            <person name="McMahon K.D."/>
            <person name="Konstantinidis K.T."/>
            <person name="Eloe-Fadrosh E.A."/>
            <person name="Kyrpides N.C."/>
            <person name="Woyke T."/>
        </authorList>
    </citation>
    <scope>NUCLEOTIDE SEQUENCE</scope>
    <source>
        <strain evidence="10">GVMAG-S-3300011013-78</strain>
    </source>
</reference>
<feature type="domain" description="MRNA cap 0 methyltransferase" evidence="9">
    <location>
        <begin position="720"/>
        <end position="1046"/>
    </location>
</feature>
<keyword evidence="3" id="KW-0489">Methyltransferase</keyword>
<evidence type="ECO:0000259" key="9">
    <source>
        <dbReference type="PROSITE" id="PS51562"/>
    </source>
</evidence>
<dbReference type="Pfam" id="PF03291">
    <property type="entry name" value="mRNA_G-N7_MeTrfase"/>
    <property type="match status" value="1"/>
</dbReference>
<evidence type="ECO:0000256" key="4">
    <source>
        <dbReference type="ARBA" id="ARBA00022679"/>
    </source>
</evidence>
<proteinExistence type="predicted"/>
<dbReference type="GO" id="GO:0005525">
    <property type="term" value="F:GTP binding"/>
    <property type="evidence" value="ECO:0007669"/>
    <property type="project" value="UniProtKB-KW"/>
</dbReference>
<dbReference type="InterPro" id="IPR033469">
    <property type="entry name" value="CYTH-like_dom_sf"/>
</dbReference>
<keyword evidence="4" id="KW-0808">Transferase</keyword>
<dbReference type="PANTHER" id="PTHR12189">
    <property type="entry name" value="MRNA GUANINE-7- METHYLTRANSFERASE"/>
    <property type="match status" value="1"/>
</dbReference>
<keyword evidence="7" id="KW-0694">RNA-binding</keyword>
<dbReference type="GO" id="GO:0003723">
    <property type="term" value="F:RNA binding"/>
    <property type="evidence" value="ECO:0007669"/>
    <property type="project" value="UniProtKB-KW"/>
</dbReference>
<dbReference type="InterPro" id="IPR039753">
    <property type="entry name" value="RG7MT1"/>
</dbReference>
<keyword evidence="6" id="KW-0547">Nucleotide-binding</keyword>
<dbReference type="GO" id="GO:0005524">
    <property type="term" value="F:ATP binding"/>
    <property type="evidence" value="ECO:0007669"/>
    <property type="project" value="InterPro"/>
</dbReference>
<evidence type="ECO:0000256" key="1">
    <source>
        <dbReference type="ARBA" id="ARBA00005129"/>
    </source>
</evidence>
<dbReference type="EMBL" id="MN740879">
    <property type="protein sequence ID" value="QHU16313.1"/>
    <property type="molecule type" value="Genomic_DNA"/>
</dbReference>
<keyword evidence="5" id="KW-0949">S-adenosyl-L-methionine</keyword>
<dbReference type="SUPFAM" id="SSF53335">
    <property type="entry name" value="S-adenosyl-L-methionine-dependent methyltransferases"/>
    <property type="match status" value="1"/>
</dbReference>
<evidence type="ECO:0000256" key="3">
    <source>
        <dbReference type="ARBA" id="ARBA00022603"/>
    </source>
</evidence>
<keyword evidence="8" id="KW-0342">GTP-binding</keyword>
<dbReference type="InterPro" id="IPR029063">
    <property type="entry name" value="SAM-dependent_MTases_sf"/>
</dbReference>
<dbReference type="UniPathway" id="UPA00922"/>
<dbReference type="Pfam" id="PF01331">
    <property type="entry name" value="mRNA_cap_enzyme"/>
    <property type="match status" value="1"/>
</dbReference>
<dbReference type="PROSITE" id="PS51562">
    <property type="entry name" value="RNA_CAP0_MT"/>
    <property type="match status" value="1"/>
</dbReference>
<organism evidence="10">
    <name type="scientific">viral metagenome</name>
    <dbReference type="NCBI Taxonomy" id="1070528"/>
    <lineage>
        <taxon>unclassified sequences</taxon>
        <taxon>metagenomes</taxon>
        <taxon>organismal metagenomes</taxon>
    </lineage>
</organism>
<name>A0A6C0KG46_9ZZZZ</name>
<dbReference type="Gene3D" id="3.40.50.150">
    <property type="entry name" value="Vaccinia Virus protein VP39"/>
    <property type="match status" value="1"/>
</dbReference>
<dbReference type="InterPro" id="IPR004971">
    <property type="entry name" value="mRNA_G-N7_MeTrfase_dom"/>
</dbReference>
<evidence type="ECO:0000256" key="7">
    <source>
        <dbReference type="ARBA" id="ARBA00022884"/>
    </source>
</evidence>
<dbReference type="GO" id="GO:0004482">
    <property type="term" value="F:mRNA 5'-cap (guanine-N7-)-methyltransferase activity"/>
    <property type="evidence" value="ECO:0007669"/>
    <property type="project" value="UniProtKB-EC"/>
</dbReference>
<dbReference type="GO" id="GO:0005634">
    <property type="term" value="C:nucleus"/>
    <property type="evidence" value="ECO:0007669"/>
    <property type="project" value="TreeGrafter"/>
</dbReference>